<feature type="signal peptide" evidence="1">
    <location>
        <begin position="1"/>
        <end position="25"/>
    </location>
</feature>
<dbReference type="PROSITE" id="PS51257">
    <property type="entry name" value="PROKAR_LIPOPROTEIN"/>
    <property type="match status" value="1"/>
</dbReference>
<dbReference type="EMBL" id="JAHESF010000007">
    <property type="protein sequence ID" value="MBT1697081.1"/>
    <property type="molecule type" value="Genomic_DNA"/>
</dbReference>
<evidence type="ECO:0000313" key="3">
    <source>
        <dbReference type="Proteomes" id="UP001319200"/>
    </source>
</evidence>
<dbReference type="RefSeq" id="WP_254162794.1">
    <property type="nucleotide sequence ID" value="NZ_JAHESF010000007.1"/>
</dbReference>
<name>A0AAP2DIP1_9BACT</name>
<dbReference type="Proteomes" id="UP001319200">
    <property type="component" value="Unassembled WGS sequence"/>
</dbReference>
<evidence type="ECO:0000256" key="1">
    <source>
        <dbReference type="SAM" id="SignalP"/>
    </source>
</evidence>
<protein>
    <recommendedName>
        <fullName evidence="4">Lipoprotein</fullName>
    </recommendedName>
</protein>
<accession>A0AAP2DIP1</accession>
<proteinExistence type="predicted"/>
<dbReference type="AlphaFoldDB" id="A0AAP2DIP1"/>
<gene>
    <name evidence="2" type="ORF">KK083_09360</name>
</gene>
<evidence type="ECO:0000313" key="2">
    <source>
        <dbReference type="EMBL" id="MBT1697081.1"/>
    </source>
</evidence>
<reference evidence="2 3" key="1">
    <citation type="submission" date="2021-05" db="EMBL/GenBank/DDBJ databases">
        <title>A Polyphasic approach of four new species of the genus Ohtaekwangia: Ohtaekwangia histidinii sp. nov., Ohtaekwangia cretensis sp. nov., Ohtaekwangia indiensis sp. nov., Ohtaekwangia reichenbachii sp. nov. from diverse environment.</title>
        <authorList>
            <person name="Octaviana S."/>
        </authorList>
    </citation>
    <scope>NUCLEOTIDE SEQUENCE [LARGE SCALE GENOMIC DNA]</scope>
    <source>
        <strain evidence="2 3">PWU4</strain>
    </source>
</reference>
<keyword evidence="1" id="KW-0732">Signal</keyword>
<organism evidence="2 3">
    <name type="scientific">Chryseosolibacter histidini</name>
    <dbReference type="NCBI Taxonomy" id="2782349"/>
    <lineage>
        <taxon>Bacteria</taxon>
        <taxon>Pseudomonadati</taxon>
        <taxon>Bacteroidota</taxon>
        <taxon>Cytophagia</taxon>
        <taxon>Cytophagales</taxon>
        <taxon>Chryseotaleaceae</taxon>
        <taxon>Chryseosolibacter</taxon>
    </lineage>
</organism>
<evidence type="ECO:0008006" key="4">
    <source>
        <dbReference type="Google" id="ProtNLM"/>
    </source>
</evidence>
<comment type="caution">
    <text evidence="2">The sequence shown here is derived from an EMBL/GenBank/DDBJ whole genome shotgun (WGS) entry which is preliminary data.</text>
</comment>
<sequence length="151" mass="18007">MPTVKIKLKYSTCFLSIMLMLLTSCDEINTNDPEKVYYHWADGGAPTGVELQKGRYWQSAHWTKEYVMFLQLKPTQEWWRNFKVINRFEGHRIDKVGVSRSEIFEVEPPDWIEKPDWFTPDQGSEVYGQFGGSKYFWDTKNEMLFIYEIQL</sequence>
<feature type="chain" id="PRO_5042924696" description="Lipoprotein" evidence="1">
    <location>
        <begin position="26"/>
        <end position="151"/>
    </location>
</feature>
<keyword evidence="3" id="KW-1185">Reference proteome</keyword>